<keyword evidence="2 4" id="KW-0238">DNA-binding</keyword>
<evidence type="ECO:0000256" key="1">
    <source>
        <dbReference type="ARBA" id="ARBA00023015"/>
    </source>
</evidence>
<proteinExistence type="predicted"/>
<dbReference type="PANTHER" id="PTHR47506:SF1">
    <property type="entry name" value="HTH-TYPE TRANSCRIPTIONAL REGULATOR YJDC"/>
    <property type="match status" value="1"/>
</dbReference>
<organism evidence="6 7">
    <name type="scientific">Streptomyces lateritius</name>
    <dbReference type="NCBI Taxonomy" id="67313"/>
    <lineage>
        <taxon>Bacteria</taxon>
        <taxon>Bacillati</taxon>
        <taxon>Actinomycetota</taxon>
        <taxon>Actinomycetes</taxon>
        <taxon>Kitasatosporales</taxon>
        <taxon>Streptomycetaceae</taxon>
        <taxon>Streptomyces</taxon>
    </lineage>
</organism>
<protein>
    <submittedName>
        <fullName evidence="6">TetR/AcrR family transcriptional regulator</fullName>
    </submittedName>
</protein>
<comment type="caution">
    <text evidence="6">The sequence shown here is derived from an EMBL/GenBank/DDBJ whole genome shotgun (WGS) entry which is preliminary data.</text>
</comment>
<dbReference type="EMBL" id="JBIBSM010000022">
    <property type="protein sequence ID" value="MFF8280456.1"/>
    <property type="molecule type" value="Genomic_DNA"/>
</dbReference>
<feature type="DNA-binding region" description="H-T-H motif" evidence="4">
    <location>
        <begin position="27"/>
        <end position="46"/>
    </location>
</feature>
<dbReference type="PANTHER" id="PTHR47506">
    <property type="entry name" value="TRANSCRIPTIONAL REGULATORY PROTEIN"/>
    <property type="match status" value="1"/>
</dbReference>
<dbReference type="InterPro" id="IPR009057">
    <property type="entry name" value="Homeodomain-like_sf"/>
</dbReference>
<evidence type="ECO:0000256" key="3">
    <source>
        <dbReference type="ARBA" id="ARBA00023163"/>
    </source>
</evidence>
<name>A0ABW6YKR2_9ACTN</name>
<evidence type="ECO:0000259" key="5">
    <source>
        <dbReference type="PROSITE" id="PS50977"/>
    </source>
</evidence>
<dbReference type="SUPFAM" id="SSF46689">
    <property type="entry name" value="Homeodomain-like"/>
    <property type="match status" value="1"/>
</dbReference>
<reference evidence="6 7" key="1">
    <citation type="submission" date="2024-10" db="EMBL/GenBank/DDBJ databases">
        <title>The Natural Products Discovery Center: Release of the First 8490 Sequenced Strains for Exploring Actinobacteria Biosynthetic Diversity.</title>
        <authorList>
            <person name="Kalkreuter E."/>
            <person name="Kautsar S.A."/>
            <person name="Yang D."/>
            <person name="Bader C.D."/>
            <person name="Teijaro C.N."/>
            <person name="Fluegel L."/>
            <person name="Davis C.M."/>
            <person name="Simpson J.R."/>
            <person name="Lauterbach L."/>
            <person name="Steele A.D."/>
            <person name="Gui C."/>
            <person name="Meng S."/>
            <person name="Li G."/>
            <person name="Viehrig K."/>
            <person name="Ye F."/>
            <person name="Su P."/>
            <person name="Kiefer A.F."/>
            <person name="Nichols A."/>
            <person name="Cepeda A.J."/>
            <person name="Yan W."/>
            <person name="Fan B."/>
            <person name="Jiang Y."/>
            <person name="Adhikari A."/>
            <person name="Zheng C.-J."/>
            <person name="Schuster L."/>
            <person name="Cowan T.M."/>
            <person name="Smanski M.J."/>
            <person name="Chevrette M.G."/>
            <person name="De Carvalho L.P.S."/>
            <person name="Shen B."/>
        </authorList>
    </citation>
    <scope>NUCLEOTIDE SEQUENCE [LARGE SCALE GENOMIC DNA]</scope>
    <source>
        <strain evidence="6 7">NPDC015755</strain>
    </source>
</reference>
<dbReference type="PRINTS" id="PR00455">
    <property type="entry name" value="HTHTETR"/>
</dbReference>
<keyword evidence="7" id="KW-1185">Reference proteome</keyword>
<gene>
    <name evidence="6" type="ORF">ACF05T_30935</name>
</gene>
<dbReference type="InterPro" id="IPR036271">
    <property type="entry name" value="Tet_transcr_reg_TetR-rel_C_sf"/>
</dbReference>
<keyword evidence="3" id="KW-0804">Transcription</keyword>
<dbReference type="Proteomes" id="UP001603013">
    <property type="component" value="Unassembled WGS sequence"/>
</dbReference>
<dbReference type="PROSITE" id="PS50977">
    <property type="entry name" value="HTH_TETR_2"/>
    <property type="match status" value="1"/>
</dbReference>
<evidence type="ECO:0000313" key="6">
    <source>
        <dbReference type="EMBL" id="MFF8280456.1"/>
    </source>
</evidence>
<dbReference type="InterPro" id="IPR001647">
    <property type="entry name" value="HTH_TetR"/>
</dbReference>
<evidence type="ECO:0000256" key="4">
    <source>
        <dbReference type="PROSITE-ProRule" id="PRU00335"/>
    </source>
</evidence>
<dbReference type="SUPFAM" id="SSF48498">
    <property type="entry name" value="Tetracyclin repressor-like, C-terminal domain"/>
    <property type="match status" value="1"/>
</dbReference>
<accession>A0ABW6YKR2</accession>
<keyword evidence="1" id="KW-0805">Transcription regulation</keyword>
<sequence length="187" mass="20065">MDTETAELRLLEAAETLFDERGVQAVGMDAIRTASGVSLKRLYQLFPSKDHLVWAVLKRRDGAVREAIAAHGATRAHTPYTRALAVFDYLGDWFADPGFRGCAFINTFGEMGGISPDVAGIARGHKQALRQYFAEQTDALGAPRELADQLAILANGAMVLAGIEGSAEPAVRAKDAARVLLDAAVPR</sequence>
<dbReference type="Gene3D" id="1.10.357.10">
    <property type="entry name" value="Tetracycline Repressor, domain 2"/>
    <property type="match status" value="1"/>
</dbReference>
<evidence type="ECO:0000256" key="2">
    <source>
        <dbReference type="ARBA" id="ARBA00023125"/>
    </source>
</evidence>
<dbReference type="RefSeq" id="WP_391937292.1">
    <property type="nucleotide sequence ID" value="NZ_JBIBSM010000022.1"/>
</dbReference>
<dbReference type="Pfam" id="PF00440">
    <property type="entry name" value="TetR_N"/>
    <property type="match status" value="1"/>
</dbReference>
<evidence type="ECO:0000313" key="7">
    <source>
        <dbReference type="Proteomes" id="UP001603013"/>
    </source>
</evidence>
<feature type="domain" description="HTH tetR-type" evidence="5">
    <location>
        <begin position="4"/>
        <end position="64"/>
    </location>
</feature>